<feature type="transmembrane region" description="Helical" evidence="1">
    <location>
        <begin position="6"/>
        <end position="30"/>
    </location>
</feature>
<dbReference type="AlphaFoldDB" id="H9CWD8"/>
<gene>
    <name evidence="2" type="primary">ND1</name>
</gene>
<evidence type="ECO:0000313" key="2">
    <source>
        <dbReference type="EMBL" id="AFE02897.1"/>
    </source>
</evidence>
<proteinExistence type="predicted"/>
<keyword evidence="1" id="KW-1133">Transmembrane helix</keyword>
<geneLocation type="mitochondrion" evidence="2"/>
<organism evidence="2">
    <name type="scientific">Schistosoma incognitum</name>
    <dbReference type="NCBI Taxonomy" id="198245"/>
    <lineage>
        <taxon>Eukaryota</taxon>
        <taxon>Metazoa</taxon>
        <taxon>Spiralia</taxon>
        <taxon>Lophotrochozoa</taxon>
        <taxon>Platyhelminthes</taxon>
        <taxon>Trematoda</taxon>
        <taxon>Digenea</taxon>
        <taxon>Strigeidida</taxon>
        <taxon>Schistosomatoidea</taxon>
        <taxon>Schistosomatidae</taxon>
        <taxon>Schistosoma</taxon>
    </lineage>
</organism>
<protein>
    <submittedName>
        <fullName evidence="2">NADH dehydrogenase subunit 1</fullName>
    </submittedName>
</protein>
<keyword evidence="1" id="KW-0472">Membrane</keyword>
<name>H9CWD8_9TREM</name>
<feature type="non-terminal residue" evidence="2">
    <location>
        <position position="49"/>
    </location>
</feature>
<reference evidence="2" key="1">
    <citation type="journal article" date="2012" name="Int. J. Parasitol.">
        <title>Mitochondrial gene order change in Schistosoma (Platyhelminthes: Digenea: Schistosomatidae).</title>
        <authorList>
            <person name="Webster B.L."/>
            <person name="Littlewood D.T.J."/>
        </authorList>
    </citation>
    <scope>NUCLEOTIDE SEQUENCE</scope>
</reference>
<keyword evidence="2" id="KW-0496">Mitochondrion</keyword>
<dbReference type="EMBL" id="JQ408707">
    <property type="protein sequence ID" value="AFE02897.1"/>
    <property type="molecule type" value="Genomic_DNA"/>
</dbReference>
<keyword evidence="1" id="KW-0812">Transmembrane</keyword>
<accession>H9CWD8</accession>
<sequence>MSITITSIWGLVTGLESLLSLLILVAFYILSEHKILAYIQLRKGPNKVG</sequence>
<evidence type="ECO:0000256" key="1">
    <source>
        <dbReference type="SAM" id="Phobius"/>
    </source>
</evidence>